<dbReference type="PANTHER" id="PTHR37805">
    <property type="entry name" value="CYTOPLASMIC PROTEIN-RELATED"/>
    <property type="match status" value="1"/>
</dbReference>
<dbReference type="AlphaFoldDB" id="A0AA37T0R2"/>
<dbReference type="InterPro" id="IPR009921">
    <property type="entry name" value="YehS-like"/>
</dbReference>
<dbReference type="Pfam" id="PF07308">
    <property type="entry name" value="DUF1456"/>
    <property type="match status" value="2"/>
</dbReference>
<sequence>MINNDVLRRVRFALRINDGNAIDIFKLVDYDMDKDYLQSIMKKDEEAGFLPCRDKTLAMFLDGLVIQRRGKKEGALPNKLKAGEKLSNNDILRKLRIAMSYRDEDMIEILRYANFRIGKTELSALFRKADHRNYKDAGDQIVRNLLQGMVRKYRPEAAKDSTSKKTYSKLQSLPAENNKPTNKQAPRMHYSQKTEKQVAPNTPVNHDIWGKPKPKK</sequence>
<evidence type="ECO:0000313" key="3">
    <source>
        <dbReference type="Proteomes" id="UP001156601"/>
    </source>
</evidence>
<evidence type="ECO:0008006" key="4">
    <source>
        <dbReference type="Google" id="ProtNLM"/>
    </source>
</evidence>
<reference evidence="2" key="2">
    <citation type="submission" date="2023-01" db="EMBL/GenBank/DDBJ databases">
        <title>Draft genome sequence of Agaribacter marinus strain NBRC 110023.</title>
        <authorList>
            <person name="Sun Q."/>
            <person name="Mori K."/>
        </authorList>
    </citation>
    <scope>NUCLEOTIDE SEQUENCE</scope>
    <source>
        <strain evidence="2">NBRC 110023</strain>
    </source>
</reference>
<gene>
    <name evidence="2" type="ORF">GCM10007852_27220</name>
</gene>
<dbReference type="Proteomes" id="UP001156601">
    <property type="component" value="Unassembled WGS sequence"/>
</dbReference>
<name>A0AA37T0R2_9ALTE</name>
<reference evidence="2" key="1">
    <citation type="journal article" date="2014" name="Int. J. Syst. Evol. Microbiol.">
        <title>Complete genome sequence of Corynebacterium casei LMG S-19264T (=DSM 44701T), isolated from a smear-ripened cheese.</title>
        <authorList>
            <consortium name="US DOE Joint Genome Institute (JGI-PGF)"/>
            <person name="Walter F."/>
            <person name="Albersmeier A."/>
            <person name="Kalinowski J."/>
            <person name="Ruckert C."/>
        </authorList>
    </citation>
    <scope>NUCLEOTIDE SEQUENCE</scope>
    <source>
        <strain evidence="2">NBRC 110023</strain>
    </source>
</reference>
<keyword evidence="3" id="KW-1185">Reference proteome</keyword>
<organism evidence="2 3">
    <name type="scientific">Agaribacter marinus</name>
    <dbReference type="NCBI Taxonomy" id="1431249"/>
    <lineage>
        <taxon>Bacteria</taxon>
        <taxon>Pseudomonadati</taxon>
        <taxon>Pseudomonadota</taxon>
        <taxon>Gammaproteobacteria</taxon>
        <taxon>Alteromonadales</taxon>
        <taxon>Alteromonadaceae</taxon>
        <taxon>Agaribacter</taxon>
    </lineage>
</organism>
<proteinExistence type="predicted"/>
<evidence type="ECO:0000313" key="2">
    <source>
        <dbReference type="EMBL" id="GLR71814.1"/>
    </source>
</evidence>
<comment type="caution">
    <text evidence="2">The sequence shown here is derived from an EMBL/GenBank/DDBJ whole genome shotgun (WGS) entry which is preliminary data.</text>
</comment>
<feature type="region of interest" description="Disordered" evidence="1">
    <location>
        <begin position="155"/>
        <end position="216"/>
    </location>
</feature>
<protein>
    <recommendedName>
        <fullName evidence="4">DUF1456 family protein</fullName>
    </recommendedName>
</protein>
<dbReference type="RefSeq" id="WP_284218148.1">
    <property type="nucleotide sequence ID" value="NZ_BSOT01000006.1"/>
</dbReference>
<evidence type="ECO:0000256" key="1">
    <source>
        <dbReference type="SAM" id="MobiDB-lite"/>
    </source>
</evidence>
<feature type="compositionally biased region" description="Polar residues" evidence="1">
    <location>
        <begin position="164"/>
        <end position="184"/>
    </location>
</feature>
<dbReference type="EMBL" id="BSOT01000006">
    <property type="protein sequence ID" value="GLR71814.1"/>
    <property type="molecule type" value="Genomic_DNA"/>
</dbReference>
<accession>A0AA37T0R2</accession>
<dbReference type="PANTHER" id="PTHR37805:SF1">
    <property type="entry name" value="CYTOPLASMIC PROTEIN"/>
    <property type="match status" value="1"/>
</dbReference>